<sequence length="930" mass="100593">MNRTAYRPLPACAALAIVLVALALSLVAATPAAAGEPEPRTVRVGFPQAEGFMMVDEQGNRTGLVVDFLNEIAKYTGWDYEYVDTDGANLPAELANGDFDLLGGVFYAESMEQYFSYPRYSTGHSRSVLLARWDDDTLSGYNLSDLNGKTIGVNAIATENVRRLKDFLSMNGLTCTIEPFPSEQIANEGMASILDQGKADLVLGSASDDVGAYRPVAYFDAQPHYIVTAPGNTKLLEQLDWALGKIYESDPKFADELADKYFADRGVPVSLSEEERAFIEDRKTVKVVVPTDLHPFYCANTESSVHDGIVPDLLKEMSAFSGLTFELVEADSYEEALDAVRNGEADMAGFFMGGETDASASGLSLSRPYMTMNSLVVRNKSVSYPSEGLKFGVVAGRDLPDSIDAADVQYFRSIFDGLEAVDRGEIDCLYGATSWIENEMQQHAFHNVVAVSLLGDISVSFAFAKPADTNLLTIANKTVTNLSDEQLDAIVGRNTVSTGTVPLTLRDLLYTHPVQTLGAIVIVLLFILTTVIATMHSRVRTAIASSKVEEAEAASRSKSEFLSRMSHEMRTPMNAIVGLAELAGTAEGVPDDVKEDLAKLRTSSRYLLNLINDVLDMSRIDNGMLAVASEPFSLVEMLNELETMMDHEAERRGIALTFAFSVTHSGLTGDVVRLRQVLTNLLSNALKFTPKGGSVELAVQEKASDHDGATFLFRVTDDGAGISPEDHERIFGAFEQSGTSSSRSEGTGLGLPISRSIVRLMGGDLVLESAPGEGSTFWFEITLPYGTPQEGEAPNELDETLSGAHLLLVEDNDLNAEIATSLLELQGAQVTRASNGLEAVELFSQHGQGAFQAVLMDIRMPVMDGLEAARSIRALDRPDAAVVPIVAMTANSFQEDIDGALAAGMNGFLSKPIDVARLYRTLHELLQEES</sequence>
<dbReference type="PANTHER" id="PTHR45339:SF1">
    <property type="entry name" value="HYBRID SIGNAL TRANSDUCTION HISTIDINE KINASE J"/>
    <property type="match status" value="1"/>
</dbReference>
<comment type="catalytic activity">
    <reaction evidence="1">
        <text>ATP + protein L-histidine = ADP + protein N-phospho-L-histidine.</text>
        <dbReference type="EC" id="2.7.13.3"/>
    </reaction>
</comment>
<dbReference type="RefSeq" id="WP_103263753.1">
    <property type="nucleotide sequence ID" value="NZ_CABMLE010000001.1"/>
</dbReference>
<dbReference type="PRINTS" id="PR00344">
    <property type="entry name" value="BCTRLSENSOR"/>
</dbReference>
<dbReference type="SMART" id="SM00387">
    <property type="entry name" value="HATPase_c"/>
    <property type="match status" value="1"/>
</dbReference>
<feature type="chain" id="PRO_5014322806" description="Circadian input-output histidine kinase CikA" evidence="10">
    <location>
        <begin position="35"/>
        <end position="930"/>
    </location>
</feature>
<dbReference type="Pfam" id="PF00072">
    <property type="entry name" value="Response_reg"/>
    <property type="match status" value="1"/>
</dbReference>
<evidence type="ECO:0000256" key="4">
    <source>
        <dbReference type="ARBA" id="ARBA00012438"/>
    </source>
</evidence>
<evidence type="ECO:0000256" key="7">
    <source>
        <dbReference type="ARBA" id="ARBA00023012"/>
    </source>
</evidence>
<dbReference type="Proteomes" id="UP000236197">
    <property type="component" value="Unassembled WGS sequence"/>
</dbReference>
<dbReference type="EC" id="2.7.13.3" evidence="4"/>
<evidence type="ECO:0000256" key="1">
    <source>
        <dbReference type="ARBA" id="ARBA00000085"/>
    </source>
</evidence>
<evidence type="ECO:0000256" key="10">
    <source>
        <dbReference type="SAM" id="SignalP"/>
    </source>
</evidence>
<dbReference type="PROSITE" id="PS50110">
    <property type="entry name" value="RESPONSE_REGULATORY"/>
    <property type="match status" value="1"/>
</dbReference>
<evidence type="ECO:0000259" key="11">
    <source>
        <dbReference type="PROSITE" id="PS50109"/>
    </source>
</evidence>
<dbReference type="SMART" id="SM00448">
    <property type="entry name" value="REC"/>
    <property type="match status" value="1"/>
</dbReference>
<dbReference type="InterPro" id="IPR003594">
    <property type="entry name" value="HATPase_dom"/>
</dbReference>
<protein>
    <recommendedName>
        <fullName evidence="8">Circadian input-output histidine kinase CikA</fullName>
        <ecNumber evidence="4">2.7.13.3</ecNumber>
    </recommendedName>
</protein>
<name>A0A2K2UDR0_9ACTN</name>
<keyword evidence="14" id="KW-1185">Reference proteome</keyword>
<reference evidence="14" key="1">
    <citation type="submission" date="2018-01" db="EMBL/GenBank/DDBJ databases">
        <title>Rubneribacter badeniensis gen. nov., sp. nov., and Colonibacter rubneri, gen. nov., sp. nov., WGS of new members of the Eggerthellaceae.</title>
        <authorList>
            <person name="Danylec N."/>
            <person name="Stoll D.A."/>
            <person name="Doetsch A."/>
            <person name="Kulling S.E."/>
            <person name="Huch M."/>
        </authorList>
    </citation>
    <scope>NUCLEOTIDE SEQUENCE [LARGE SCALE GENOMIC DNA]</scope>
    <source>
        <strain evidence="14">ResAG-96</strain>
    </source>
</reference>
<dbReference type="SUPFAM" id="SSF53850">
    <property type="entry name" value="Periplasmic binding protein-like II"/>
    <property type="match status" value="2"/>
</dbReference>
<dbReference type="SMART" id="SM00388">
    <property type="entry name" value="HisKA"/>
    <property type="match status" value="1"/>
</dbReference>
<dbReference type="OrthoDB" id="3170569at2"/>
<feature type="signal peptide" evidence="10">
    <location>
        <begin position="1"/>
        <end position="34"/>
    </location>
</feature>
<evidence type="ECO:0000256" key="6">
    <source>
        <dbReference type="ARBA" id="ARBA00022777"/>
    </source>
</evidence>
<accession>A0A2K2UDR0</accession>
<dbReference type="InterPro" id="IPR004358">
    <property type="entry name" value="Sig_transdc_His_kin-like_C"/>
</dbReference>
<dbReference type="Gene3D" id="3.30.565.10">
    <property type="entry name" value="Histidine kinase-like ATPase, C-terminal domain"/>
    <property type="match status" value="1"/>
</dbReference>
<gene>
    <name evidence="13" type="ORF">C2L71_00020</name>
</gene>
<evidence type="ECO:0000313" key="14">
    <source>
        <dbReference type="Proteomes" id="UP000236197"/>
    </source>
</evidence>
<comment type="subcellular location">
    <subcellularLocation>
        <location evidence="2">Cell membrane</location>
    </subcellularLocation>
</comment>
<evidence type="ECO:0000256" key="3">
    <source>
        <dbReference type="ARBA" id="ARBA00006402"/>
    </source>
</evidence>
<dbReference type="InterPro" id="IPR003661">
    <property type="entry name" value="HisK_dim/P_dom"/>
</dbReference>
<dbReference type="CDD" id="cd17546">
    <property type="entry name" value="REC_hyHK_CKI1_RcsC-like"/>
    <property type="match status" value="1"/>
</dbReference>
<comment type="similarity">
    <text evidence="3">In the N-terminal section; belongs to the phytochrome family.</text>
</comment>
<keyword evidence="7" id="KW-0902">Two-component regulatory system</keyword>
<evidence type="ECO:0000256" key="8">
    <source>
        <dbReference type="ARBA" id="ARBA00074306"/>
    </source>
</evidence>
<dbReference type="Gene3D" id="1.10.287.130">
    <property type="match status" value="1"/>
</dbReference>
<keyword evidence="6" id="KW-0418">Kinase</keyword>
<dbReference type="GO" id="GO:0005886">
    <property type="term" value="C:plasma membrane"/>
    <property type="evidence" value="ECO:0007669"/>
    <property type="project" value="UniProtKB-SubCell"/>
</dbReference>
<evidence type="ECO:0000256" key="9">
    <source>
        <dbReference type="PROSITE-ProRule" id="PRU00169"/>
    </source>
</evidence>
<dbReference type="InterPro" id="IPR011006">
    <property type="entry name" value="CheY-like_superfamily"/>
</dbReference>
<keyword evidence="5 9" id="KW-0597">Phosphoprotein</keyword>
<dbReference type="PROSITE" id="PS50109">
    <property type="entry name" value="HIS_KIN"/>
    <property type="match status" value="1"/>
</dbReference>
<dbReference type="Gene3D" id="3.40.50.2300">
    <property type="match status" value="1"/>
</dbReference>
<dbReference type="SMART" id="SM00062">
    <property type="entry name" value="PBPb"/>
    <property type="match status" value="2"/>
</dbReference>
<dbReference type="InterPro" id="IPR036097">
    <property type="entry name" value="HisK_dim/P_sf"/>
</dbReference>
<dbReference type="InterPro" id="IPR005467">
    <property type="entry name" value="His_kinase_dom"/>
</dbReference>
<dbReference type="Gene3D" id="3.40.190.10">
    <property type="entry name" value="Periplasmic binding protein-like II"/>
    <property type="match status" value="4"/>
</dbReference>
<feature type="domain" description="Histidine kinase" evidence="11">
    <location>
        <begin position="564"/>
        <end position="785"/>
    </location>
</feature>
<dbReference type="InterPro" id="IPR036890">
    <property type="entry name" value="HATPase_C_sf"/>
</dbReference>
<organism evidence="13 14">
    <name type="scientific">Enteroscipio rubneri</name>
    <dbReference type="NCBI Taxonomy" id="2070686"/>
    <lineage>
        <taxon>Bacteria</taxon>
        <taxon>Bacillati</taxon>
        <taxon>Actinomycetota</taxon>
        <taxon>Coriobacteriia</taxon>
        <taxon>Eggerthellales</taxon>
        <taxon>Eggerthellaceae</taxon>
        <taxon>Enteroscipio</taxon>
    </lineage>
</organism>
<dbReference type="SUPFAM" id="SSF52172">
    <property type="entry name" value="CheY-like"/>
    <property type="match status" value="1"/>
</dbReference>
<keyword evidence="6" id="KW-0808">Transferase</keyword>
<dbReference type="EMBL" id="PPEK01000001">
    <property type="protein sequence ID" value="PNV68424.1"/>
    <property type="molecule type" value="Genomic_DNA"/>
</dbReference>
<evidence type="ECO:0000313" key="13">
    <source>
        <dbReference type="EMBL" id="PNV68424.1"/>
    </source>
</evidence>
<dbReference type="InterPro" id="IPR001638">
    <property type="entry name" value="Solute-binding_3/MltF_N"/>
</dbReference>
<dbReference type="Pfam" id="PF02518">
    <property type="entry name" value="HATPase_c"/>
    <property type="match status" value="1"/>
</dbReference>
<dbReference type="Pfam" id="PF00512">
    <property type="entry name" value="HisKA"/>
    <property type="match status" value="1"/>
</dbReference>
<evidence type="ECO:0000259" key="12">
    <source>
        <dbReference type="PROSITE" id="PS50110"/>
    </source>
</evidence>
<dbReference type="PANTHER" id="PTHR45339">
    <property type="entry name" value="HYBRID SIGNAL TRANSDUCTION HISTIDINE KINASE J"/>
    <property type="match status" value="1"/>
</dbReference>
<evidence type="ECO:0000256" key="5">
    <source>
        <dbReference type="ARBA" id="ARBA00022553"/>
    </source>
</evidence>
<dbReference type="SUPFAM" id="SSF55874">
    <property type="entry name" value="ATPase domain of HSP90 chaperone/DNA topoisomerase II/histidine kinase"/>
    <property type="match status" value="1"/>
</dbReference>
<dbReference type="CDD" id="cd00082">
    <property type="entry name" value="HisKA"/>
    <property type="match status" value="1"/>
</dbReference>
<comment type="caution">
    <text evidence="13">The sequence shown here is derived from an EMBL/GenBank/DDBJ whole genome shotgun (WGS) entry which is preliminary data.</text>
</comment>
<dbReference type="AlphaFoldDB" id="A0A2K2UDR0"/>
<dbReference type="FunFam" id="3.30.565.10:FF:000010">
    <property type="entry name" value="Sensor histidine kinase RcsC"/>
    <property type="match status" value="1"/>
</dbReference>
<dbReference type="InterPro" id="IPR001789">
    <property type="entry name" value="Sig_transdc_resp-reg_receiver"/>
</dbReference>
<feature type="domain" description="Response regulatory" evidence="12">
    <location>
        <begin position="805"/>
        <end position="926"/>
    </location>
</feature>
<keyword evidence="10" id="KW-0732">Signal</keyword>
<dbReference type="GO" id="GO:0000155">
    <property type="term" value="F:phosphorelay sensor kinase activity"/>
    <property type="evidence" value="ECO:0007669"/>
    <property type="project" value="InterPro"/>
</dbReference>
<dbReference type="SUPFAM" id="SSF47384">
    <property type="entry name" value="Homodimeric domain of signal transducing histidine kinase"/>
    <property type="match status" value="1"/>
</dbReference>
<proteinExistence type="inferred from homology"/>
<evidence type="ECO:0000256" key="2">
    <source>
        <dbReference type="ARBA" id="ARBA00004236"/>
    </source>
</evidence>
<dbReference type="CDD" id="cd16922">
    <property type="entry name" value="HATPase_EvgS-ArcB-TorS-like"/>
    <property type="match status" value="1"/>
</dbReference>
<feature type="modified residue" description="4-aspartylphosphate" evidence="9">
    <location>
        <position position="857"/>
    </location>
</feature>
<dbReference type="Pfam" id="PF00497">
    <property type="entry name" value="SBP_bac_3"/>
    <property type="match status" value="2"/>
</dbReference>